<dbReference type="PANTHER" id="PTHR10668">
    <property type="entry name" value="PHYTOENE DEHYDROGENASE"/>
    <property type="match status" value="1"/>
</dbReference>
<dbReference type="PANTHER" id="PTHR10668:SF103">
    <property type="entry name" value="PYRIDINE NUCLEOTIDE-DISULFIDE OXIDOREDUCTASE DOMAIN-CONTAINING PROTEIN 2"/>
    <property type="match status" value="1"/>
</dbReference>
<protein>
    <recommendedName>
        <fullName evidence="2">Amine oxidase domain-containing protein</fullName>
    </recommendedName>
</protein>
<organism evidence="1">
    <name type="scientific">marine metagenome</name>
    <dbReference type="NCBI Taxonomy" id="408172"/>
    <lineage>
        <taxon>unclassified sequences</taxon>
        <taxon>metagenomes</taxon>
        <taxon>ecological metagenomes</taxon>
    </lineage>
</organism>
<name>A0A383B4P2_9ZZZZ</name>
<dbReference type="AlphaFoldDB" id="A0A383B4P2"/>
<gene>
    <name evidence="1" type="ORF">METZ01_LOCUS467657</name>
</gene>
<proteinExistence type="predicted"/>
<reference evidence="1" key="1">
    <citation type="submission" date="2018-05" db="EMBL/GenBank/DDBJ databases">
        <authorList>
            <person name="Lanie J.A."/>
            <person name="Ng W.-L."/>
            <person name="Kazmierczak K.M."/>
            <person name="Andrzejewski T.M."/>
            <person name="Davidsen T.M."/>
            <person name="Wayne K.J."/>
            <person name="Tettelin H."/>
            <person name="Glass J.I."/>
            <person name="Rusch D."/>
            <person name="Podicherti R."/>
            <person name="Tsui H.-C.T."/>
            <person name="Winkler M.E."/>
        </authorList>
    </citation>
    <scope>NUCLEOTIDE SEQUENCE</scope>
</reference>
<evidence type="ECO:0008006" key="2">
    <source>
        <dbReference type="Google" id="ProtNLM"/>
    </source>
</evidence>
<feature type="non-terminal residue" evidence="1">
    <location>
        <position position="1"/>
    </location>
</feature>
<sequence length="130" mass="14123">HVLSLEVLFTPYDHPGGWKSSTEPGRWLDLWAGQMVPEARDLVLEWRAMTPDRYETEFSLHQGYSPAWAGSPLDAFLGRAPELTRYRTPIGGLFLTGAGTYPGAGIVGASGRNAARVVLSNLRSPAGGIR</sequence>
<dbReference type="EMBL" id="UINC01197358">
    <property type="protein sequence ID" value="SVE14803.1"/>
    <property type="molecule type" value="Genomic_DNA"/>
</dbReference>
<evidence type="ECO:0000313" key="1">
    <source>
        <dbReference type="EMBL" id="SVE14803.1"/>
    </source>
</evidence>
<accession>A0A383B4P2</accession>